<dbReference type="Gene3D" id="2.180.10.10">
    <property type="entry name" value="RHS repeat-associated core"/>
    <property type="match status" value="1"/>
</dbReference>
<accession>A0ABZ2UHN6</accession>
<proteinExistence type="predicted"/>
<keyword evidence="2" id="KW-1185">Reference proteome</keyword>
<sequence>MKILRKKRHILLSIILVLNNYSVSSQIINPIPEKIFSASPDVMAFQKYNITEVNLYTGKTDVKIPIFEIKSGNINVPISLNYDSGGIKIDDRATSIGMGWVLNAGGSIIRIVNDIPDNDAQIGTDYQDGGDTGIHIFPIVNRQGNNRKINARIPVFTTYYRYSNFPNDSPCFNYREDIDENEIDGVNGKYWADSAIPYPGGYFQQDLPDTFIINAPGLSSKFITTNNTQKDIYPNNNTGITTTFLDNSGIKMTSLIIDKRANPGYGFYNYVNLGENNLSLINANPYHQIAAGKKIKDFYEFNIANTNGVKYKFNEEEVNETFYRPFGIIPVPGAICSSNGMDIINSYHANYYNKRIHTWNLSKIEDSQTNKTVDFFYQTYANPNIENNILVDTPVNLTISSPQNENSLNKCMIAMYAPNDPYNYLKMNSMTKNPKRKRLTTISYDEGTVNFQYGLSRQDYLGENALTEITVKNSKNVIIKRFVLNYSYFDSKENCADPDCKRLRLDSVQVFDNDNKSNSYTFEYDYTNKLPKRGSLEHDFLGYYNNNGVVDNNSNVLLTPKLYFYKNNYTNSILPFQLVNNSNFQNIPGNYSLIPNTSSLTGLLKKITYPTGGSSEFEYENNQFQYQGETYLSGGARIKSQKLTDNNNQVKKVSYSYLDQNGKSSGYINNIPKFANISDFYADTMVAKSFAVYDMAKGGIELTSGSFVGYSKITETEINNGYTKYEFSSPLEFPNTPEVRISNQTDPNCIACNCLFIKNTSYPMMTYVDNESRRGKLLTKTIYNSASQILDQEKNDYSHRVLQTFPFETTIGFGGQEETCTTSYREGISLTIKSNLPVSQNLLTKKTNISYFNTNTVSTIVDYQYDSTLPFVTNEVFNSGLSNIKRERQYPYFLNQLASQPILSNLITQNRINEVVVEKVYRDNILLDTKQINYKDFGTGLVLPKSISTASGIFPIEEQSIIDKRDNKGNILQYHDKIGVNNSIIWGYNQSQPIAKIENETYDNISSHVSNIQSISNTGTETSLLNALSSLRNSFPNAMITTYTYLPLVGISTITDPKGYTTTYTYDSFGRLEFVKDNGGNILSENQYNYKP</sequence>
<gene>
    <name evidence="1" type="ORF">AABD74_04690</name>
</gene>
<organism evidence="1 2">
    <name type="scientific">Flavobacterium soyae</name>
    <dbReference type="NCBI Taxonomy" id="2903098"/>
    <lineage>
        <taxon>Bacteria</taxon>
        <taxon>Pseudomonadati</taxon>
        <taxon>Bacteroidota</taxon>
        <taxon>Flavobacteriia</taxon>
        <taxon>Flavobacteriales</taxon>
        <taxon>Flavobacteriaceae</taxon>
        <taxon>Flavobacterium</taxon>
    </lineage>
</organism>
<dbReference type="EMBL" id="CP150845">
    <property type="protein sequence ID" value="WYZ20760.1"/>
    <property type="molecule type" value="Genomic_DNA"/>
</dbReference>
<evidence type="ECO:0000313" key="1">
    <source>
        <dbReference type="EMBL" id="WYZ20760.1"/>
    </source>
</evidence>
<dbReference type="Pfam" id="PF05593">
    <property type="entry name" value="RHS_repeat"/>
    <property type="match status" value="1"/>
</dbReference>
<reference evidence="1 2" key="1">
    <citation type="submission" date="2024-03" db="EMBL/GenBank/DDBJ databases">
        <title>Flavobacterium soyae.</title>
        <authorList>
            <person name="Zheng W."/>
        </authorList>
    </citation>
    <scope>NUCLEOTIDE SEQUENCE [LARGE SCALE GENOMIC DNA]</scope>
    <source>
        <strain evidence="1 2">55</strain>
    </source>
</reference>
<evidence type="ECO:0000313" key="2">
    <source>
        <dbReference type="Proteomes" id="UP001623852"/>
    </source>
</evidence>
<dbReference type="RefSeq" id="WP_406844820.1">
    <property type="nucleotide sequence ID" value="NZ_CP150845.1"/>
</dbReference>
<dbReference type="InterPro" id="IPR031325">
    <property type="entry name" value="RHS_repeat"/>
</dbReference>
<name>A0ABZ2UHN6_9FLAO</name>
<dbReference type="Proteomes" id="UP001623852">
    <property type="component" value="Chromosome"/>
</dbReference>
<protein>
    <submittedName>
        <fullName evidence="1">RHS repeat domain-containing protein</fullName>
    </submittedName>
</protein>